<reference evidence="3" key="1">
    <citation type="submission" date="2016-10" db="EMBL/GenBank/DDBJ databases">
        <authorList>
            <person name="Varghese N."/>
            <person name="Submissions S."/>
        </authorList>
    </citation>
    <scope>NUCLEOTIDE SEQUENCE [LARGE SCALE GENOMIC DNA]</scope>
    <source>
        <strain evidence="3">DSM 24536</strain>
    </source>
</reference>
<protein>
    <submittedName>
        <fullName evidence="2">Uncharacterized protein</fullName>
    </submittedName>
</protein>
<gene>
    <name evidence="2" type="ORF">SAMN05421813_105133</name>
</gene>
<evidence type="ECO:0000313" key="2">
    <source>
        <dbReference type="EMBL" id="SDM06361.1"/>
    </source>
</evidence>
<dbReference type="Proteomes" id="UP000199226">
    <property type="component" value="Unassembled WGS sequence"/>
</dbReference>
<feature type="transmembrane region" description="Helical" evidence="1">
    <location>
        <begin position="43"/>
        <end position="61"/>
    </location>
</feature>
<keyword evidence="1" id="KW-0472">Membrane</keyword>
<dbReference type="AlphaFoldDB" id="A0A1G9Q6J2"/>
<dbReference type="STRING" id="990371.SAMN05421813_105133"/>
<evidence type="ECO:0000313" key="3">
    <source>
        <dbReference type="Proteomes" id="UP000199226"/>
    </source>
</evidence>
<dbReference type="EMBL" id="FNHH01000005">
    <property type="protein sequence ID" value="SDM06361.1"/>
    <property type="molecule type" value="Genomic_DNA"/>
</dbReference>
<accession>A0A1G9Q6J2</accession>
<name>A0A1G9Q6J2_9SPHI</name>
<sequence length="62" mass="6656">MLGIINLINKDLTVAIIFLALAMGFVPFNLSNFSNGMPLYQKALMILHGLVVIGLTILLLAG</sequence>
<proteinExistence type="predicted"/>
<evidence type="ECO:0000256" key="1">
    <source>
        <dbReference type="SAM" id="Phobius"/>
    </source>
</evidence>
<feature type="transmembrane region" description="Helical" evidence="1">
    <location>
        <begin position="12"/>
        <end position="31"/>
    </location>
</feature>
<keyword evidence="1" id="KW-0812">Transmembrane</keyword>
<keyword evidence="1" id="KW-1133">Transmembrane helix</keyword>
<keyword evidence="3" id="KW-1185">Reference proteome</keyword>
<organism evidence="2 3">
    <name type="scientific">Daejeonella rubra</name>
    <dbReference type="NCBI Taxonomy" id="990371"/>
    <lineage>
        <taxon>Bacteria</taxon>
        <taxon>Pseudomonadati</taxon>
        <taxon>Bacteroidota</taxon>
        <taxon>Sphingobacteriia</taxon>
        <taxon>Sphingobacteriales</taxon>
        <taxon>Sphingobacteriaceae</taxon>
        <taxon>Daejeonella</taxon>
    </lineage>
</organism>